<feature type="disulfide bond" evidence="5">
    <location>
        <begin position="333"/>
        <end position="342"/>
    </location>
</feature>
<feature type="domain" description="EGF-like" evidence="7">
    <location>
        <begin position="16"/>
        <end position="50"/>
    </location>
</feature>
<protein>
    <submittedName>
        <fullName evidence="8">Scavenger receptor class F member 1</fullName>
    </submittedName>
</protein>
<evidence type="ECO:0000313" key="9">
    <source>
        <dbReference type="Proteomes" id="UP000314986"/>
    </source>
</evidence>
<evidence type="ECO:0000256" key="1">
    <source>
        <dbReference type="ARBA" id="ARBA00022536"/>
    </source>
</evidence>
<keyword evidence="9" id="KW-1185">Reference proteome</keyword>
<dbReference type="InterPro" id="IPR042635">
    <property type="entry name" value="MEGF10/SREC1/2-like"/>
</dbReference>
<dbReference type="GO" id="GO:0005044">
    <property type="term" value="F:scavenger receptor activity"/>
    <property type="evidence" value="ECO:0007669"/>
    <property type="project" value="InterPro"/>
</dbReference>
<proteinExistence type="predicted"/>
<dbReference type="InterPro" id="IPR009030">
    <property type="entry name" value="Growth_fac_rcpt_cys_sf"/>
</dbReference>
<evidence type="ECO:0000256" key="4">
    <source>
        <dbReference type="ARBA" id="ARBA00023157"/>
    </source>
</evidence>
<dbReference type="Gene3D" id="2.10.25.10">
    <property type="entry name" value="Laminin"/>
    <property type="match status" value="1"/>
</dbReference>
<feature type="region of interest" description="Disordered" evidence="6">
    <location>
        <begin position="639"/>
        <end position="660"/>
    </location>
</feature>
<evidence type="ECO:0000256" key="5">
    <source>
        <dbReference type="PROSITE-ProRule" id="PRU00076"/>
    </source>
</evidence>
<dbReference type="InParanoid" id="A0A4W3IY75"/>
<evidence type="ECO:0000256" key="6">
    <source>
        <dbReference type="SAM" id="MobiDB-lite"/>
    </source>
</evidence>
<dbReference type="GO" id="GO:0016358">
    <property type="term" value="P:dendrite development"/>
    <property type="evidence" value="ECO:0007669"/>
    <property type="project" value="TreeGrafter"/>
</dbReference>
<keyword evidence="1 5" id="KW-0245">EGF-like domain</keyword>
<organism evidence="8 9">
    <name type="scientific">Callorhinchus milii</name>
    <name type="common">Ghost shark</name>
    <dbReference type="NCBI Taxonomy" id="7868"/>
    <lineage>
        <taxon>Eukaryota</taxon>
        <taxon>Metazoa</taxon>
        <taxon>Chordata</taxon>
        <taxon>Craniata</taxon>
        <taxon>Vertebrata</taxon>
        <taxon>Chondrichthyes</taxon>
        <taxon>Holocephali</taxon>
        <taxon>Chimaeriformes</taxon>
        <taxon>Callorhinchidae</taxon>
        <taxon>Callorhinchus</taxon>
    </lineage>
</organism>
<feature type="region of interest" description="Disordered" evidence="6">
    <location>
        <begin position="483"/>
        <end position="513"/>
    </location>
</feature>
<name>A0A4W3IY75_CALMI</name>
<sequence>TLICCPGWKPRGHDCTIAVCEEPNTCRLEEICIRPGVCRCPHGYYGAQCITRCPDQFWGPDCRELCPCYPNGKCHGVTGACTCRRGHWGVNCARTCRCQRGKCNPVTGQCECQAGWWGSDCSQACGCHNAGPQCDQASGRCTCLPGFLGKKCLYRCSCNHSPCHQVTAVCDCNAGWWGQGCDKRCMCEHGTCILANGICVCDLGFQGKECSEPCQAGYYGEGCQHRCGRCKDGPCSSTDGSCAACVPGWNGTRCNQSCAPGFHGENCRESCPQCRAGEVCDVETGVCGSCDPGWNGSRCDSHCPAGTFGDGCRFTCPDCSHGNCHHITGECLCDPGYTGDSCNHTCPEGYHGANCSTTCHCLGTSCDHVSGLCEFSKYLSPITQCRCSCKTRSFCLAVSHHDADVTFNCSFIDSPSAGWDSASFSSFEADEEGPVYCVPPREGKGEKQAENSEFNSVEGLESFSIPRTSSIVKAKRPSVSFAEGTKFGPEERRGSMPESKVEPSNNSQRKRKLSWTLSKLPPIQSASAPSDLHLPVCEPYEYTELPISCQESETESRSSPPAGAGDHRRTLSNAKRGPQDVVECAEISSVSGDTEPGANEQKVTTVYVMVSRPQRASKIGGIQAEGSGKVQAMLKRFGSFQRQRSSPREGRRPIARGEGVSKARQKFIALDKNNRHQVSEPVGSSVVELKTAKGASLPRYSRTPTIGQPQATGSPSSTMTKKALIPTTSILRKLVANVEGTEERLEMIHGSIHRDTHSDQDSRDRERGHQQEKLAGQAGSEN</sequence>
<feature type="region of interest" description="Disordered" evidence="6">
    <location>
        <begin position="433"/>
        <end position="455"/>
    </location>
</feature>
<feature type="compositionally biased region" description="Basic and acidic residues" evidence="6">
    <location>
        <begin position="441"/>
        <end position="450"/>
    </location>
</feature>
<dbReference type="STRING" id="7868.ENSCMIP00000031078"/>
<dbReference type="AlphaFoldDB" id="A0A4W3IY75"/>
<evidence type="ECO:0000256" key="2">
    <source>
        <dbReference type="ARBA" id="ARBA00022729"/>
    </source>
</evidence>
<dbReference type="PANTHER" id="PTHR24043:SF0">
    <property type="entry name" value="SCAVENGER RECEPTOR CLASS F MEMBER 1"/>
    <property type="match status" value="1"/>
</dbReference>
<dbReference type="Proteomes" id="UP000314986">
    <property type="component" value="Unassembled WGS sequence"/>
</dbReference>
<evidence type="ECO:0000259" key="7">
    <source>
        <dbReference type="PROSITE" id="PS50026"/>
    </source>
</evidence>
<dbReference type="OMA" id="RSCNITC"/>
<reference evidence="9" key="1">
    <citation type="journal article" date="2006" name="Science">
        <title>Ancient noncoding elements conserved in the human genome.</title>
        <authorList>
            <person name="Venkatesh B."/>
            <person name="Kirkness E.F."/>
            <person name="Loh Y.H."/>
            <person name="Halpern A.L."/>
            <person name="Lee A.P."/>
            <person name="Johnson J."/>
            <person name="Dandona N."/>
            <person name="Viswanathan L.D."/>
            <person name="Tay A."/>
            <person name="Venter J.C."/>
            <person name="Strausberg R.L."/>
            <person name="Brenner S."/>
        </authorList>
    </citation>
    <scope>NUCLEOTIDE SEQUENCE [LARGE SCALE GENOMIC DNA]</scope>
</reference>
<evidence type="ECO:0000313" key="8">
    <source>
        <dbReference type="Ensembl" id="ENSCMIP00000031078.1"/>
    </source>
</evidence>
<evidence type="ECO:0000256" key="3">
    <source>
        <dbReference type="ARBA" id="ARBA00022737"/>
    </source>
</evidence>
<dbReference type="Gene3D" id="2.170.300.10">
    <property type="entry name" value="Tie2 ligand-binding domain superfamily"/>
    <property type="match status" value="3"/>
</dbReference>
<dbReference type="GeneTree" id="ENSGT00950000183101"/>
<reference evidence="9" key="3">
    <citation type="journal article" date="2014" name="Nature">
        <title>Elephant shark genome provides unique insights into gnathostome evolution.</title>
        <authorList>
            <consortium name="International Elephant Shark Genome Sequencing Consortium"/>
            <person name="Venkatesh B."/>
            <person name="Lee A.P."/>
            <person name="Ravi V."/>
            <person name="Maurya A.K."/>
            <person name="Lian M.M."/>
            <person name="Swann J.B."/>
            <person name="Ohta Y."/>
            <person name="Flajnik M.F."/>
            <person name="Sutoh Y."/>
            <person name="Kasahara M."/>
            <person name="Hoon S."/>
            <person name="Gangu V."/>
            <person name="Roy S.W."/>
            <person name="Irimia M."/>
            <person name="Korzh V."/>
            <person name="Kondrychyn I."/>
            <person name="Lim Z.W."/>
            <person name="Tay B.H."/>
            <person name="Tohari S."/>
            <person name="Kong K.W."/>
            <person name="Ho S."/>
            <person name="Lorente-Galdos B."/>
            <person name="Quilez J."/>
            <person name="Marques-Bonet T."/>
            <person name="Raney B.J."/>
            <person name="Ingham P.W."/>
            <person name="Tay A."/>
            <person name="Hillier L.W."/>
            <person name="Minx P."/>
            <person name="Boehm T."/>
            <person name="Wilson R.K."/>
            <person name="Brenner S."/>
            <person name="Warren W.C."/>
        </authorList>
    </citation>
    <scope>NUCLEOTIDE SEQUENCE [LARGE SCALE GENOMIC DNA]</scope>
</reference>
<dbReference type="PROSITE" id="PS00022">
    <property type="entry name" value="EGF_1"/>
    <property type="match status" value="4"/>
</dbReference>
<reference evidence="8" key="5">
    <citation type="submission" date="2025-09" db="UniProtKB">
        <authorList>
            <consortium name="Ensembl"/>
        </authorList>
    </citation>
    <scope>IDENTIFICATION</scope>
</reference>
<gene>
    <name evidence="8" type="primary">LOC103180579</name>
</gene>
<dbReference type="GO" id="GO:0016020">
    <property type="term" value="C:membrane"/>
    <property type="evidence" value="ECO:0007669"/>
    <property type="project" value="TreeGrafter"/>
</dbReference>
<feature type="domain" description="EGF-like" evidence="7">
    <location>
        <begin position="308"/>
        <end position="343"/>
    </location>
</feature>
<dbReference type="FunFam" id="2.170.300.10:FF:000041">
    <property type="entry name" value="Tyrosine protein kinase receptor tie-1, putative"/>
    <property type="match status" value="1"/>
</dbReference>
<accession>A0A4W3IY75</accession>
<feature type="region of interest" description="Disordered" evidence="6">
    <location>
        <begin position="548"/>
        <end position="580"/>
    </location>
</feature>
<reference evidence="8" key="4">
    <citation type="submission" date="2025-08" db="UniProtKB">
        <authorList>
            <consortium name="Ensembl"/>
        </authorList>
    </citation>
    <scope>IDENTIFICATION</scope>
</reference>
<dbReference type="PANTHER" id="PTHR24043">
    <property type="entry name" value="SCAVENGER RECEPTOR CLASS F"/>
    <property type="match status" value="1"/>
</dbReference>
<dbReference type="SMART" id="SM00181">
    <property type="entry name" value="EGF"/>
    <property type="match status" value="7"/>
</dbReference>
<feature type="compositionally biased region" description="Polar residues" evidence="6">
    <location>
        <begin position="702"/>
        <end position="719"/>
    </location>
</feature>
<dbReference type="SMART" id="SM00180">
    <property type="entry name" value="EGF_Lam"/>
    <property type="match status" value="5"/>
</dbReference>
<dbReference type="GO" id="GO:0007157">
    <property type="term" value="P:heterophilic cell-cell adhesion via plasma membrane cell adhesion molecules"/>
    <property type="evidence" value="ECO:0007669"/>
    <property type="project" value="TreeGrafter"/>
</dbReference>
<feature type="compositionally biased region" description="Basic and acidic residues" evidence="6">
    <location>
        <begin position="488"/>
        <end position="501"/>
    </location>
</feature>
<keyword evidence="2" id="KW-0732">Signal</keyword>
<dbReference type="InterPro" id="IPR000742">
    <property type="entry name" value="EGF"/>
</dbReference>
<dbReference type="Pfam" id="PF00053">
    <property type="entry name" value="EGF_laminin"/>
    <property type="match status" value="1"/>
</dbReference>
<feature type="region of interest" description="Disordered" evidence="6">
    <location>
        <begin position="698"/>
        <end position="719"/>
    </location>
</feature>
<dbReference type="PROSITE" id="PS50026">
    <property type="entry name" value="EGF_3"/>
    <property type="match status" value="2"/>
</dbReference>
<dbReference type="SUPFAM" id="SSF57184">
    <property type="entry name" value="Growth factor receptor domain"/>
    <property type="match status" value="1"/>
</dbReference>
<reference evidence="9" key="2">
    <citation type="journal article" date="2007" name="PLoS Biol.">
        <title>Survey sequencing and comparative analysis of the elephant shark (Callorhinchus milii) genome.</title>
        <authorList>
            <person name="Venkatesh B."/>
            <person name="Kirkness E.F."/>
            <person name="Loh Y.H."/>
            <person name="Halpern A.L."/>
            <person name="Lee A.P."/>
            <person name="Johnson J."/>
            <person name="Dandona N."/>
            <person name="Viswanathan L.D."/>
            <person name="Tay A."/>
            <person name="Venter J.C."/>
            <person name="Strausberg R.L."/>
            <person name="Brenner S."/>
        </authorList>
    </citation>
    <scope>NUCLEOTIDE SEQUENCE [LARGE SCALE GENOMIC DNA]</scope>
</reference>
<dbReference type="GO" id="GO:0030169">
    <property type="term" value="F:low-density lipoprotein particle binding"/>
    <property type="evidence" value="ECO:0007669"/>
    <property type="project" value="TreeGrafter"/>
</dbReference>
<feature type="region of interest" description="Disordered" evidence="6">
    <location>
        <begin position="748"/>
        <end position="782"/>
    </location>
</feature>
<dbReference type="GO" id="GO:0016322">
    <property type="term" value="P:neuron remodeling"/>
    <property type="evidence" value="ECO:0007669"/>
    <property type="project" value="TreeGrafter"/>
</dbReference>
<keyword evidence="4 5" id="KW-1015">Disulfide bond</keyword>
<feature type="compositionally biased region" description="Basic and acidic residues" evidence="6">
    <location>
        <begin position="748"/>
        <end position="772"/>
    </location>
</feature>
<dbReference type="Ensembl" id="ENSCMIT00000031552.1">
    <property type="protein sequence ID" value="ENSCMIP00000031078.1"/>
    <property type="gene ID" value="ENSCMIG00000013361.1"/>
</dbReference>
<dbReference type="PRINTS" id="PR00011">
    <property type="entry name" value="EGFLAMININ"/>
</dbReference>
<comment type="caution">
    <text evidence="5">Lacks conserved residue(s) required for the propagation of feature annotation.</text>
</comment>
<dbReference type="InterPro" id="IPR002049">
    <property type="entry name" value="LE_dom"/>
</dbReference>
<feature type="disulfide bond" evidence="5">
    <location>
        <begin position="40"/>
        <end position="49"/>
    </location>
</feature>
<keyword evidence="3" id="KW-0677">Repeat</keyword>